<protein>
    <submittedName>
        <fullName evidence="1">Uncharacterized protein</fullName>
    </submittedName>
</protein>
<dbReference type="EMBL" id="GGEC01006609">
    <property type="protein sequence ID" value="MBW87092.1"/>
    <property type="molecule type" value="Transcribed_RNA"/>
</dbReference>
<dbReference type="AlphaFoldDB" id="A0A2P2J0W2"/>
<proteinExistence type="predicted"/>
<name>A0A2P2J0W2_RHIMU</name>
<sequence>MQRKKPSLLLLIFPFPKVHRPFIQSFPVTNGIYK</sequence>
<evidence type="ECO:0000313" key="1">
    <source>
        <dbReference type="EMBL" id="MBW87092.1"/>
    </source>
</evidence>
<accession>A0A2P2J0W2</accession>
<organism evidence="1">
    <name type="scientific">Rhizophora mucronata</name>
    <name type="common">Asiatic mangrove</name>
    <dbReference type="NCBI Taxonomy" id="61149"/>
    <lineage>
        <taxon>Eukaryota</taxon>
        <taxon>Viridiplantae</taxon>
        <taxon>Streptophyta</taxon>
        <taxon>Embryophyta</taxon>
        <taxon>Tracheophyta</taxon>
        <taxon>Spermatophyta</taxon>
        <taxon>Magnoliopsida</taxon>
        <taxon>eudicotyledons</taxon>
        <taxon>Gunneridae</taxon>
        <taxon>Pentapetalae</taxon>
        <taxon>rosids</taxon>
        <taxon>fabids</taxon>
        <taxon>Malpighiales</taxon>
        <taxon>Rhizophoraceae</taxon>
        <taxon>Rhizophora</taxon>
    </lineage>
</organism>
<reference evidence="1" key="1">
    <citation type="submission" date="2018-02" db="EMBL/GenBank/DDBJ databases">
        <title>Rhizophora mucronata_Transcriptome.</title>
        <authorList>
            <person name="Meera S.P."/>
            <person name="Sreeshan A."/>
            <person name="Augustine A."/>
        </authorList>
    </citation>
    <scope>NUCLEOTIDE SEQUENCE</scope>
    <source>
        <tissue evidence="1">Leaf</tissue>
    </source>
</reference>